<name>A0ABR7NEA0_9FIRM</name>
<proteinExistence type="predicted"/>
<dbReference type="InterPro" id="IPR000836">
    <property type="entry name" value="PRTase_dom"/>
</dbReference>
<organism evidence="1 2">
    <name type="scientific">Jingyaoa shaoxingensis</name>
    <dbReference type="NCBI Taxonomy" id="2763671"/>
    <lineage>
        <taxon>Bacteria</taxon>
        <taxon>Bacillati</taxon>
        <taxon>Bacillota</taxon>
        <taxon>Clostridia</taxon>
        <taxon>Lachnospirales</taxon>
        <taxon>Lachnospiraceae</taxon>
        <taxon>Jingyaoa</taxon>
    </lineage>
</organism>
<dbReference type="Gene3D" id="3.40.50.2020">
    <property type="match status" value="1"/>
</dbReference>
<dbReference type="RefSeq" id="WP_249309968.1">
    <property type="nucleotide sequence ID" value="NZ_JACRSZ010000024.1"/>
</dbReference>
<comment type="caution">
    <text evidence="1">The sequence shown here is derived from an EMBL/GenBank/DDBJ whole genome shotgun (WGS) entry which is preliminary data.</text>
</comment>
<keyword evidence="1" id="KW-0808">Transferase</keyword>
<keyword evidence="1" id="KW-0328">Glycosyltransferase</keyword>
<accession>A0ABR7NEA0</accession>
<dbReference type="GO" id="GO:0016757">
    <property type="term" value="F:glycosyltransferase activity"/>
    <property type="evidence" value="ECO:0007669"/>
    <property type="project" value="UniProtKB-KW"/>
</dbReference>
<sequence length="213" mass="23843">MESRVIRIPSRVNNNVILRVIPGHFATTHSHINYYVDMTFLKSRKSESENAAKILAENYKNNTYIDTIVCMDGCEIIGAYLADELTQNGIRSLNTHNTMYIASPEIHTGGQLIFRDNMQAMIANKHVLLVVATATTGITVKRAVECIRYYGGIMEGAVALFSATDEVDGIRINSLFTPEDIPQYQTWHATECPMCAKKEKLDAIVNSYGYSRV</sequence>
<evidence type="ECO:0000313" key="2">
    <source>
        <dbReference type="Proteomes" id="UP000657421"/>
    </source>
</evidence>
<evidence type="ECO:0000313" key="1">
    <source>
        <dbReference type="EMBL" id="MBC8574510.1"/>
    </source>
</evidence>
<dbReference type="Proteomes" id="UP000657421">
    <property type="component" value="Unassembled WGS sequence"/>
</dbReference>
<protein>
    <submittedName>
        <fullName evidence="1">Orotate phosphoribosyltransferase</fullName>
    </submittedName>
</protein>
<dbReference type="CDD" id="cd06223">
    <property type="entry name" value="PRTases_typeI"/>
    <property type="match status" value="1"/>
</dbReference>
<keyword evidence="2" id="KW-1185">Reference proteome</keyword>
<gene>
    <name evidence="1" type="ORF">H8716_15815</name>
</gene>
<dbReference type="InterPro" id="IPR029057">
    <property type="entry name" value="PRTase-like"/>
</dbReference>
<reference evidence="1 2" key="1">
    <citation type="submission" date="2020-08" db="EMBL/GenBank/DDBJ databases">
        <title>Genome public.</title>
        <authorList>
            <person name="Liu C."/>
            <person name="Sun Q."/>
        </authorList>
    </citation>
    <scope>NUCLEOTIDE SEQUENCE [LARGE SCALE GENOMIC DNA]</scope>
    <source>
        <strain evidence="1 2">NSJ-46</strain>
    </source>
</reference>
<dbReference type="EMBL" id="JACRSZ010000024">
    <property type="protein sequence ID" value="MBC8574510.1"/>
    <property type="molecule type" value="Genomic_DNA"/>
</dbReference>
<dbReference type="SUPFAM" id="SSF53271">
    <property type="entry name" value="PRTase-like"/>
    <property type="match status" value="1"/>
</dbReference>